<protein>
    <recommendedName>
        <fullName evidence="1">Tyrosine specific protein phosphatases domain-containing protein</fullName>
    </recommendedName>
</protein>
<reference evidence="2 3" key="1">
    <citation type="submission" date="2013-09" db="EMBL/GenBank/DDBJ databases">
        <title>Genome sequencing of Arenimonas composti.</title>
        <authorList>
            <person name="Chen F."/>
            <person name="Wang G."/>
        </authorList>
    </citation>
    <scope>NUCLEOTIDE SEQUENCE [LARGE SCALE GENOMIC DNA]</scope>
    <source>
        <strain evidence="2 3">TR7-09</strain>
    </source>
</reference>
<dbReference type="PROSITE" id="PS50056">
    <property type="entry name" value="TYR_PHOSPHATASE_2"/>
    <property type="match status" value="1"/>
</dbReference>
<dbReference type="InterPro" id="IPR000387">
    <property type="entry name" value="Tyr_Pase_dom"/>
</dbReference>
<proteinExistence type="predicted"/>
<gene>
    <name evidence="2" type="ORF">P873_13515</name>
</gene>
<dbReference type="InterPro" id="IPR050561">
    <property type="entry name" value="PTP"/>
</dbReference>
<evidence type="ECO:0000259" key="1">
    <source>
        <dbReference type="PROSITE" id="PS50056"/>
    </source>
</evidence>
<comment type="caution">
    <text evidence="2">The sequence shown here is derived from an EMBL/GenBank/DDBJ whole genome shotgun (WGS) entry which is preliminary data.</text>
</comment>
<accession>A0A091BWV6</accession>
<evidence type="ECO:0000313" key="3">
    <source>
        <dbReference type="Proteomes" id="UP000029391"/>
    </source>
</evidence>
<dbReference type="Proteomes" id="UP000029391">
    <property type="component" value="Unassembled WGS sequence"/>
</dbReference>
<dbReference type="eggNOG" id="COG2453">
    <property type="taxonomic scope" value="Bacteria"/>
</dbReference>
<dbReference type="Gene3D" id="3.90.190.10">
    <property type="entry name" value="Protein tyrosine phosphatase superfamily"/>
    <property type="match status" value="1"/>
</dbReference>
<feature type="domain" description="Tyrosine specific protein phosphatases" evidence="1">
    <location>
        <begin position="100"/>
        <end position="162"/>
    </location>
</feature>
<sequence length="335" mass="35804">MSRTSDSHPLRIAEVKAGAGLVGVSFCPGKVQPDGASGPWARDLATDFAAIRDWGAAQVLTLIEDHEFVALRVQRLGEEVDAAGMRWFPLPITDQSTPDHRFLSRWPAVAREVVPGLRDGGRVFVHCKGGLGRAGTVAAWLARHLEPALAAGAAIARVRAARSRFAVETPAQAAWVGEVAPVWPAKDAGAKARGCESCYRATTYRVNTTPTIDLRIGVHSQALRDLHARRGVDSSVFITAWNPFGDDRPLEWNARALDHLRRHLRGSGLGFEEGAGVPDGSGRVPEQSLLVPGPDRAAAANLCAAFAQNAVVYCGPDAVPELLWNPLFAVADARG</sequence>
<name>A0A091BWV6_9GAMM</name>
<dbReference type="RefSeq" id="WP_081683442.1">
    <property type="nucleotide sequence ID" value="NZ_AUFF01000011.1"/>
</dbReference>
<evidence type="ECO:0000313" key="2">
    <source>
        <dbReference type="EMBL" id="KFN48825.1"/>
    </source>
</evidence>
<dbReference type="PANTHER" id="PTHR23339">
    <property type="entry name" value="TYROSINE SPECIFIC PROTEIN PHOSPHATASE AND DUAL SPECIFICITY PROTEIN PHOSPHATASE"/>
    <property type="match status" value="1"/>
</dbReference>
<dbReference type="Pfam" id="PF22785">
    <property type="entry name" value="Tc-R-P"/>
    <property type="match status" value="1"/>
</dbReference>
<keyword evidence="3" id="KW-1185">Reference proteome</keyword>
<organism evidence="2 3">
    <name type="scientific">Arenimonas composti TR7-09 = DSM 18010</name>
    <dbReference type="NCBI Taxonomy" id="1121013"/>
    <lineage>
        <taxon>Bacteria</taxon>
        <taxon>Pseudomonadati</taxon>
        <taxon>Pseudomonadota</taxon>
        <taxon>Gammaproteobacteria</taxon>
        <taxon>Lysobacterales</taxon>
        <taxon>Lysobacteraceae</taxon>
        <taxon>Arenimonas</taxon>
    </lineage>
</organism>
<dbReference type="SUPFAM" id="SSF52799">
    <property type="entry name" value="(Phosphotyrosine protein) phosphatases II"/>
    <property type="match status" value="1"/>
</dbReference>
<dbReference type="InterPro" id="IPR029021">
    <property type="entry name" value="Prot-tyrosine_phosphatase-like"/>
</dbReference>
<dbReference type="EMBL" id="AWXU01000048">
    <property type="protein sequence ID" value="KFN48825.1"/>
    <property type="molecule type" value="Genomic_DNA"/>
</dbReference>
<dbReference type="InterPro" id="IPR021710">
    <property type="entry name" value="DUF3293"/>
</dbReference>
<dbReference type="Pfam" id="PF11697">
    <property type="entry name" value="DUF3293"/>
    <property type="match status" value="1"/>
</dbReference>
<dbReference type="AlphaFoldDB" id="A0A091BWV6"/>
<dbReference type="STRING" id="1121013.GCA_000426365_02620"/>